<dbReference type="EMBL" id="BMRP01000008">
    <property type="protein sequence ID" value="GGU61050.1"/>
    <property type="molecule type" value="Genomic_DNA"/>
</dbReference>
<name>A0ABQ2V113_9ACTN</name>
<sequence>MPRSRLKTPKAAAGHLRAIVRSLHLKYWPDLSESEIGATTGISPGAVKPHPARGSAGTHVLYDDNRTGTGIAFPPASSRAVLTGHLPHNGPMATVLAFHAHPDDEVLMTGGTLARAAAEGHRVVIAVATDHMDAGAHTESPRLAELRASAAVLGVHRVVHLGYAASGHGPVLYPDPPGRTRFARADTQEAAERLAALLREEDADLLLSYDANGGYGHRDHVKVHQVGRRAAELAGTPRLLEATMPRETIARAMRLVRALRIPFRYDPDALRTAYSPRSAITHTLGVRRFARQKQAALAAHRSQVAGTGRLAPVMRTLVRLPAPLFGLLLGREWFAEVPVRPAHRPHPAGLRSE</sequence>
<dbReference type="Proteomes" id="UP000654471">
    <property type="component" value="Unassembled WGS sequence"/>
</dbReference>
<accession>A0ABQ2V113</accession>
<dbReference type="InterPro" id="IPR003737">
    <property type="entry name" value="GlcNAc_PI_deacetylase-related"/>
</dbReference>
<evidence type="ECO:0000313" key="2">
    <source>
        <dbReference type="EMBL" id="GGU61050.1"/>
    </source>
</evidence>
<comment type="caution">
    <text evidence="2">The sequence shown here is derived from an EMBL/GenBank/DDBJ whole genome shotgun (WGS) entry which is preliminary data.</text>
</comment>
<evidence type="ECO:0000256" key="1">
    <source>
        <dbReference type="ARBA" id="ARBA00022833"/>
    </source>
</evidence>
<dbReference type="Pfam" id="PF02585">
    <property type="entry name" value="PIG-L"/>
    <property type="match status" value="1"/>
</dbReference>
<evidence type="ECO:0000313" key="3">
    <source>
        <dbReference type="Proteomes" id="UP000654471"/>
    </source>
</evidence>
<organism evidence="2 3">
    <name type="scientific">Streptomyces albospinus</name>
    <dbReference type="NCBI Taxonomy" id="285515"/>
    <lineage>
        <taxon>Bacteria</taxon>
        <taxon>Bacillati</taxon>
        <taxon>Actinomycetota</taxon>
        <taxon>Actinomycetes</taxon>
        <taxon>Kitasatosporales</taxon>
        <taxon>Streptomycetaceae</taxon>
        <taxon>Streptomyces</taxon>
    </lineage>
</organism>
<dbReference type="InterPro" id="IPR024078">
    <property type="entry name" value="LmbE-like_dom_sf"/>
</dbReference>
<dbReference type="Gene3D" id="3.40.50.10320">
    <property type="entry name" value="LmbE-like"/>
    <property type="match status" value="1"/>
</dbReference>
<dbReference type="PANTHER" id="PTHR12993:SF11">
    <property type="entry name" value="N-ACETYLGLUCOSAMINYL-PHOSPHATIDYLINOSITOL DE-N-ACETYLASE"/>
    <property type="match status" value="1"/>
</dbReference>
<keyword evidence="1" id="KW-0862">Zinc</keyword>
<gene>
    <name evidence="2" type="ORF">GCM10010211_27410</name>
</gene>
<protein>
    <recommendedName>
        <fullName evidence="4">GlcNAc-PI de-N-acetylase</fullName>
    </recommendedName>
</protein>
<evidence type="ECO:0008006" key="4">
    <source>
        <dbReference type="Google" id="ProtNLM"/>
    </source>
</evidence>
<proteinExistence type="predicted"/>
<reference evidence="3" key="1">
    <citation type="journal article" date="2019" name="Int. J. Syst. Evol. Microbiol.">
        <title>The Global Catalogue of Microorganisms (GCM) 10K type strain sequencing project: providing services to taxonomists for standard genome sequencing and annotation.</title>
        <authorList>
            <consortium name="The Broad Institute Genomics Platform"/>
            <consortium name="The Broad Institute Genome Sequencing Center for Infectious Disease"/>
            <person name="Wu L."/>
            <person name="Ma J."/>
        </authorList>
    </citation>
    <scope>NUCLEOTIDE SEQUENCE [LARGE SCALE GENOMIC DNA]</scope>
    <source>
        <strain evidence="3">JCM 3399</strain>
    </source>
</reference>
<dbReference type="SUPFAM" id="SSF102588">
    <property type="entry name" value="LmbE-like"/>
    <property type="match status" value="1"/>
</dbReference>
<keyword evidence="3" id="KW-1185">Reference proteome</keyword>
<dbReference type="PANTHER" id="PTHR12993">
    <property type="entry name" value="N-ACETYLGLUCOSAMINYL-PHOSPHATIDYLINOSITOL DE-N-ACETYLASE-RELATED"/>
    <property type="match status" value="1"/>
</dbReference>